<dbReference type="OrthoDB" id="826697at2"/>
<sequence>MKSSDISNIDISNFLPHRNPMLMVSSVLEIDENSVATNFQIADTCIFLKNKNLSEAGLIENAAQTASGVVGQTFFDKNDVEGTGNKLVGYISAIKRIEIFQLPKVDETIVTKAKLLSRFDTGEMTMCSFETETFLDEKLIVSSTMNFLIHEV</sequence>
<dbReference type="Proteomes" id="UP000184172">
    <property type="component" value="Unassembled WGS sequence"/>
</dbReference>
<keyword evidence="2" id="KW-1185">Reference proteome</keyword>
<dbReference type="SUPFAM" id="SSF54637">
    <property type="entry name" value="Thioesterase/thiol ester dehydrase-isomerase"/>
    <property type="match status" value="1"/>
</dbReference>
<organism evidence="1 2">
    <name type="scientific">Aequorivita viscosa</name>
    <dbReference type="NCBI Taxonomy" id="797419"/>
    <lineage>
        <taxon>Bacteria</taxon>
        <taxon>Pseudomonadati</taxon>
        <taxon>Bacteroidota</taxon>
        <taxon>Flavobacteriia</taxon>
        <taxon>Flavobacteriales</taxon>
        <taxon>Flavobacteriaceae</taxon>
        <taxon>Aequorivita</taxon>
    </lineage>
</organism>
<dbReference type="EMBL" id="FQYV01000021">
    <property type="protein sequence ID" value="SHJ61907.1"/>
    <property type="molecule type" value="Genomic_DNA"/>
</dbReference>
<gene>
    <name evidence="1" type="ORF">SAMN04487908_12125</name>
</gene>
<evidence type="ECO:0008006" key="3">
    <source>
        <dbReference type="Google" id="ProtNLM"/>
    </source>
</evidence>
<dbReference type="InterPro" id="IPR016776">
    <property type="entry name" value="ApeP-like_dehydratase"/>
</dbReference>
<accession>A0A1M6KSE9</accession>
<dbReference type="Pfam" id="PF22817">
    <property type="entry name" value="ApeP-like"/>
    <property type="match status" value="1"/>
</dbReference>
<dbReference type="Gene3D" id="3.10.129.10">
    <property type="entry name" value="Hotdog Thioesterase"/>
    <property type="match status" value="1"/>
</dbReference>
<protein>
    <recommendedName>
        <fullName evidence="3">3-hydroxymyristoyl/3-hydroxydecanoyl-(Acyl carrier protein) dehydratase</fullName>
    </recommendedName>
</protein>
<evidence type="ECO:0000313" key="2">
    <source>
        <dbReference type="Proteomes" id="UP000184172"/>
    </source>
</evidence>
<dbReference type="STRING" id="797419.SAMN05216556_11530"/>
<reference evidence="2" key="1">
    <citation type="submission" date="2016-11" db="EMBL/GenBank/DDBJ databases">
        <authorList>
            <person name="Varghese N."/>
            <person name="Submissions S."/>
        </authorList>
    </citation>
    <scope>NUCLEOTIDE SEQUENCE [LARGE SCALE GENOMIC DNA]</scope>
    <source>
        <strain evidence="2">DSM 26349</strain>
    </source>
</reference>
<dbReference type="AlphaFoldDB" id="A0A1M6KSE9"/>
<proteinExistence type="predicted"/>
<evidence type="ECO:0000313" key="1">
    <source>
        <dbReference type="EMBL" id="SHJ61907.1"/>
    </source>
</evidence>
<name>A0A1M6KSE9_9FLAO</name>
<dbReference type="InterPro" id="IPR029069">
    <property type="entry name" value="HotDog_dom_sf"/>
</dbReference>
<dbReference type="RefSeq" id="WP_073219921.1">
    <property type="nucleotide sequence ID" value="NZ_FNNS01000015.1"/>
</dbReference>